<evidence type="ECO:0000256" key="2">
    <source>
        <dbReference type="ARBA" id="ARBA00007786"/>
    </source>
</evidence>
<dbReference type="Proteomes" id="UP000077755">
    <property type="component" value="Chromosome 2"/>
</dbReference>
<dbReference type="EMBL" id="CP093344">
    <property type="protein sequence ID" value="WOG90313.1"/>
    <property type="molecule type" value="Genomic_DNA"/>
</dbReference>
<dbReference type="InterPro" id="IPR006501">
    <property type="entry name" value="Pectinesterase_inhib_dom"/>
</dbReference>
<gene>
    <name evidence="9" type="ORF">DCAR_0209556</name>
</gene>
<evidence type="ECO:0000259" key="8">
    <source>
        <dbReference type="SMART" id="SM00856"/>
    </source>
</evidence>
<proteinExistence type="inferred from homology"/>
<evidence type="ECO:0000256" key="6">
    <source>
        <dbReference type="ARBA" id="ARBA00023180"/>
    </source>
</evidence>
<dbReference type="CDD" id="cd15798">
    <property type="entry name" value="PMEI-like_3"/>
    <property type="match status" value="1"/>
</dbReference>
<dbReference type="InterPro" id="IPR051955">
    <property type="entry name" value="PME_Inhibitor"/>
</dbReference>
<dbReference type="Pfam" id="PF04043">
    <property type="entry name" value="PMEI"/>
    <property type="match status" value="1"/>
</dbReference>
<dbReference type="InterPro" id="IPR035513">
    <property type="entry name" value="Invertase/methylesterase_inhib"/>
</dbReference>
<keyword evidence="6" id="KW-0325">Glycoprotein</keyword>
<reference evidence="9" key="1">
    <citation type="journal article" date="2016" name="Nat. Genet.">
        <title>A high-quality carrot genome assembly provides new insights into carotenoid accumulation and asterid genome evolution.</title>
        <authorList>
            <person name="Iorizzo M."/>
            <person name="Ellison S."/>
            <person name="Senalik D."/>
            <person name="Zeng P."/>
            <person name="Satapoomin P."/>
            <person name="Huang J."/>
            <person name="Bowman M."/>
            <person name="Iovene M."/>
            <person name="Sanseverino W."/>
            <person name="Cavagnaro P."/>
            <person name="Yildiz M."/>
            <person name="Macko-Podgorni A."/>
            <person name="Moranska E."/>
            <person name="Grzebelus E."/>
            <person name="Grzebelus D."/>
            <person name="Ashrafi H."/>
            <person name="Zheng Z."/>
            <person name="Cheng S."/>
            <person name="Spooner D."/>
            <person name="Van Deynze A."/>
            <person name="Simon P."/>
        </authorList>
    </citation>
    <scope>NUCLEOTIDE SEQUENCE</scope>
    <source>
        <tissue evidence="9">Leaf</tissue>
    </source>
</reference>
<dbReference type="PANTHER" id="PTHR31080:SF96">
    <property type="entry name" value="21 KDA PROTEIN-LIKE"/>
    <property type="match status" value="1"/>
</dbReference>
<name>A0AAF1APG3_DAUCS</name>
<dbReference type="KEGG" id="dcr:108208294"/>
<keyword evidence="4 7" id="KW-0732">Signal</keyword>
<evidence type="ECO:0000256" key="7">
    <source>
        <dbReference type="SAM" id="SignalP"/>
    </source>
</evidence>
<evidence type="ECO:0000256" key="5">
    <source>
        <dbReference type="ARBA" id="ARBA00023157"/>
    </source>
</evidence>
<keyword evidence="5" id="KW-1015">Disulfide bond</keyword>
<dbReference type="GO" id="GO:0030599">
    <property type="term" value="F:pectinesterase activity"/>
    <property type="evidence" value="ECO:0007669"/>
    <property type="project" value="UniProtKB-EC"/>
</dbReference>
<dbReference type="PANTHER" id="PTHR31080">
    <property type="entry name" value="PECTINESTERASE INHIBITOR-LIKE"/>
    <property type="match status" value="1"/>
</dbReference>
<reference evidence="9" key="2">
    <citation type="submission" date="2022-03" db="EMBL/GenBank/DDBJ databases">
        <title>Draft title - Genomic analysis of global carrot germplasm unveils the trajectory of domestication and the origin of high carotenoid orange carrot.</title>
        <authorList>
            <person name="Iorizzo M."/>
            <person name="Ellison S."/>
            <person name="Senalik D."/>
            <person name="Macko-Podgorni A."/>
            <person name="Grzebelus D."/>
            <person name="Bostan H."/>
            <person name="Rolling W."/>
            <person name="Curaba J."/>
            <person name="Simon P."/>
        </authorList>
    </citation>
    <scope>NUCLEOTIDE SEQUENCE</scope>
    <source>
        <tissue evidence="9">Leaf</tissue>
    </source>
</reference>
<sequence length="206" mass="23113">MVSHATMLKSLLIFLYLTAYLSTCQATSFASPGTSKNNYTEFIRVSCNSTLYPQLCYKSMSKFAEKVQASPKLLANTSISVTLKEAKSTFMTMKNMSKYKGLSVGERAALRDCVEVTDDSVYELQRSMDQMDHMDDGTTHFNFEISNVQTWVSAALTDYTTCMDGFYNVNEGYVKAKARKYAMNVSQLTSISLAFINRYANSGYKP</sequence>
<dbReference type="NCBIfam" id="TIGR01614">
    <property type="entry name" value="PME_inhib"/>
    <property type="match status" value="1"/>
</dbReference>
<accession>A0AAF1APG3</accession>
<comment type="similarity">
    <text evidence="2">In the C-terminal section; belongs to the pectinesterase family.</text>
</comment>
<feature type="signal peptide" evidence="7">
    <location>
        <begin position="1"/>
        <end position="26"/>
    </location>
</feature>
<dbReference type="Gene3D" id="1.20.140.40">
    <property type="entry name" value="Invertase/pectin methylesterase inhibitor family protein"/>
    <property type="match status" value="1"/>
</dbReference>
<dbReference type="EC" id="3.1.1.11" evidence="3"/>
<evidence type="ECO:0000256" key="3">
    <source>
        <dbReference type="ARBA" id="ARBA00013229"/>
    </source>
</evidence>
<dbReference type="SMART" id="SM00856">
    <property type="entry name" value="PMEI"/>
    <property type="match status" value="1"/>
</dbReference>
<dbReference type="SUPFAM" id="SSF101148">
    <property type="entry name" value="Plant invertase/pectin methylesterase inhibitor"/>
    <property type="match status" value="1"/>
</dbReference>
<feature type="domain" description="Pectinesterase inhibitor" evidence="8">
    <location>
        <begin position="38"/>
        <end position="195"/>
    </location>
</feature>
<dbReference type="GO" id="GO:0004857">
    <property type="term" value="F:enzyme inhibitor activity"/>
    <property type="evidence" value="ECO:0007669"/>
    <property type="project" value="InterPro"/>
</dbReference>
<evidence type="ECO:0000256" key="1">
    <source>
        <dbReference type="ARBA" id="ARBA00006027"/>
    </source>
</evidence>
<dbReference type="AlphaFoldDB" id="A0AAF1APG3"/>
<organism evidence="9 10">
    <name type="scientific">Daucus carota subsp. sativus</name>
    <name type="common">Carrot</name>
    <dbReference type="NCBI Taxonomy" id="79200"/>
    <lineage>
        <taxon>Eukaryota</taxon>
        <taxon>Viridiplantae</taxon>
        <taxon>Streptophyta</taxon>
        <taxon>Embryophyta</taxon>
        <taxon>Tracheophyta</taxon>
        <taxon>Spermatophyta</taxon>
        <taxon>Magnoliopsida</taxon>
        <taxon>eudicotyledons</taxon>
        <taxon>Gunneridae</taxon>
        <taxon>Pentapetalae</taxon>
        <taxon>asterids</taxon>
        <taxon>campanulids</taxon>
        <taxon>Apiales</taxon>
        <taxon>Apiaceae</taxon>
        <taxon>Apioideae</taxon>
        <taxon>Scandiceae</taxon>
        <taxon>Daucinae</taxon>
        <taxon>Daucus</taxon>
        <taxon>Daucus sect. Daucus</taxon>
    </lineage>
</organism>
<evidence type="ECO:0000313" key="9">
    <source>
        <dbReference type="EMBL" id="WOG90313.1"/>
    </source>
</evidence>
<protein>
    <recommendedName>
        <fullName evidence="3">pectinesterase</fullName>
        <ecNumber evidence="3">3.1.1.11</ecNumber>
    </recommendedName>
</protein>
<keyword evidence="10" id="KW-1185">Reference proteome</keyword>
<evidence type="ECO:0000313" key="10">
    <source>
        <dbReference type="Proteomes" id="UP000077755"/>
    </source>
</evidence>
<comment type="similarity">
    <text evidence="1">In the N-terminal section; belongs to the PMEI family.</text>
</comment>
<feature type="chain" id="PRO_5042011310" description="pectinesterase" evidence="7">
    <location>
        <begin position="27"/>
        <end position="206"/>
    </location>
</feature>
<evidence type="ECO:0000256" key="4">
    <source>
        <dbReference type="ARBA" id="ARBA00022729"/>
    </source>
</evidence>
<dbReference type="FunFam" id="1.20.140.40:FF:000010">
    <property type="entry name" value="Pectinesterase"/>
    <property type="match status" value="1"/>
</dbReference>